<dbReference type="PANTHER" id="PTHR43386:SF1">
    <property type="entry name" value="D,D-DIPEPTIDE TRANSPORT SYSTEM PERMEASE PROTEIN DDPC-RELATED"/>
    <property type="match status" value="1"/>
</dbReference>
<dbReference type="GO" id="GO:0005886">
    <property type="term" value="C:plasma membrane"/>
    <property type="evidence" value="ECO:0007669"/>
    <property type="project" value="UniProtKB-SubCell"/>
</dbReference>
<dbReference type="Gene3D" id="1.10.3720.10">
    <property type="entry name" value="MetI-like"/>
    <property type="match status" value="1"/>
</dbReference>
<dbReference type="CDD" id="cd06261">
    <property type="entry name" value="TM_PBP2"/>
    <property type="match status" value="1"/>
</dbReference>
<comment type="similarity">
    <text evidence="7">Belongs to the binding-protein-dependent transport system permease family.</text>
</comment>
<evidence type="ECO:0000313" key="9">
    <source>
        <dbReference type="EMBL" id="MBB5780797.1"/>
    </source>
</evidence>
<dbReference type="InterPro" id="IPR035906">
    <property type="entry name" value="MetI-like_sf"/>
</dbReference>
<reference evidence="9 10" key="1">
    <citation type="submission" date="2020-08" db="EMBL/GenBank/DDBJ databases">
        <title>Sequencing the genomes of 1000 actinobacteria strains.</title>
        <authorList>
            <person name="Klenk H.-P."/>
        </authorList>
    </citation>
    <scope>NUCLEOTIDE SEQUENCE [LARGE SCALE GENOMIC DNA]</scope>
    <source>
        <strain evidence="9 10">DSM 45507</strain>
    </source>
</reference>
<sequence>MMFRKAPRRNLLGAQGMIGVGGLVAMVAIAAYGAALPGGAGRERVAEPYAPPRAGLPLGSDDLGRDLLDQLIVGAGTSLSLAFIVAVCTTLLAAIIGGAAGIGPRWLSVSLMRGADVLLILPELILYILAAAFLGQSFGVRAAILALILWPVPARVLRAGVLTAWSRGHLEVSRAMGAPAWWLLARHGTYLIGPLLIPVFVRTAKVAIIYDATLSFLGLGDPTSPSWGTTLYWVQTNGVFLSDAWLWWALPPGAAITLTVLSLALIGVAVEERLNPALREAAR</sequence>
<keyword evidence="6 7" id="KW-0472">Membrane</keyword>
<dbReference type="Proteomes" id="UP000579153">
    <property type="component" value="Unassembled WGS sequence"/>
</dbReference>
<feature type="transmembrane region" description="Helical" evidence="7">
    <location>
        <begin position="124"/>
        <end position="150"/>
    </location>
</feature>
<evidence type="ECO:0000259" key="8">
    <source>
        <dbReference type="PROSITE" id="PS50928"/>
    </source>
</evidence>
<evidence type="ECO:0000256" key="6">
    <source>
        <dbReference type="ARBA" id="ARBA00023136"/>
    </source>
</evidence>
<keyword evidence="10" id="KW-1185">Reference proteome</keyword>
<accession>A0A7W9GBL9</accession>
<dbReference type="AlphaFoldDB" id="A0A7W9GBL9"/>
<evidence type="ECO:0000256" key="5">
    <source>
        <dbReference type="ARBA" id="ARBA00022989"/>
    </source>
</evidence>
<dbReference type="RefSeq" id="WP_185074206.1">
    <property type="nucleotide sequence ID" value="NZ_JACHMB010000001.1"/>
</dbReference>
<dbReference type="InterPro" id="IPR000515">
    <property type="entry name" value="MetI-like"/>
</dbReference>
<evidence type="ECO:0000256" key="7">
    <source>
        <dbReference type="RuleBase" id="RU363032"/>
    </source>
</evidence>
<dbReference type="GO" id="GO:0055085">
    <property type="term" value="P:transmembrane transport"/>
    <property type="evidence" value="ECO:0007669"/>
    <property type="project" value="InterPro"/>
</dbReference>
<feature type="transmembrane region" description="Helical" evidence="7">
    <location>
        <begin position="81"/>
        <end position="103"/>
    </location>
</feature>
<feature type="transmembrane region" description="Helical" evidence="7">
    <location>
        <begin position="245"/>
        <end position="270"/>
    </location>
</feature>
<feature type="transmembrane region" description="Helical" evidence="7">
    <location>
        <begin position="12"/>
        <end position="35"/>
    </location>
</feature>
<name>A0A7W9GBL9_9ACTN</name>
<protein>
    <submittedName>
        <fullName evidence="9">ABC-type dipeptide/oligopeptide/nickel transport system permease subunit</fullName>
    </submittedName>
</protein>
<dbReference type="EMBL" id="JACHMB010000001">
    <property type="protein sequence ID" value="MBB5780797.1"/>
    <property type="molecule type" value="Genomic_DNA"/>
</dbReference>
<organism evidence="9 10">
    <name type="scientific">Nonomuraea jabiensis</name>
    <dbReference type="NCBI Taxonomy" id="882448"/>
    <lineage>
        <taxon>Bacteria</taxon>
        <taxon>Bacillati</taxon>
        <taxon>Actinomycetota</taxon>
        <taxon>Actinomycetes</taxon>
        <taxon>Streptosporangiales</taxon>
        <taxon>Streptosporangiaceae</taxon>
        <taxon>Nonomuraea</taxon>
    </lineage>
</organism>
<dbReference type="PANTHER" id="PTHR43386">
    <property type="entry name" value="OLIGOPEPTIDE TRANSPORT SYSTEM PERMEASE PROTEIN APPC"/>
    <property type="match status" value="1"/>
</dbReference>
<keyword evidence="4 7" id="KW-0812">Transmembrane</keyword>
<keyword evidence="2 7" id="KW-0813">Transport</keyword>
<keyword evidence="3" id="KW-1003">Cell membrane</keyword>
<evidence type="ECO:0000256" key="4">
    <source>
        <dbReference type="ARBA" id="ARBA00022692"/>
    </source>
</evidence>
<gene>
    <name evidence="9" type="ORF">HD596_007553</name>
</gene>
<evidence type="ECO:0000256" key="2">
    <source>
        <dbReference type="ARBA" id="ARBA00022448"/>
    </source>
</evidence>
<evidence type="ECO:0000313" key="10">
    <source>
        <dbReference type="Proteomes" id="UP000579153"/>
    </source>
</evidence>
<proteinExistence type="inferred from homology"/>
<feature type="domain" description="ABC transmembrane type-1" evidence="8">
    <location>
        <begin position="79"/>
        <end position="269"/>
    </location>
</feature>
<dbReference type="SUPFAM" id="SSF161098">
    <property type="entry name" value="MetI-like"/>
    <property type="match status" value="1"/>
</dbReference>
<comment type="caution">
    <text evidence="9">The sequence shown here is derived from an EMBL/GenBank/DDBJ whole genome shotgun (WGS) entry which is preliminary data.</text>
</comment>
<evidence type="ECO:0000256" key="3">
    <source>
        <dbReference type="ARBA" id="ARBA00022475"/>
    </source>
</evidence>
<evidence type="ECO:0000256" key="1">
    <source>
        <dbReference type="ARBA" id="ARBA00004651"/>
    </source>
</evidence>
<keyword evidence="5 7" id="KW-1133">Transmembrane helix</keyword>
<comment type="subcellular location">
    <subcellularLocation>
        <location evidence="1 7">Cell membrane</location>
        <topology evidence="1 7">Multi-pass membrane protein</topology>
    </subcellularLocation>
</comment>
<dbReference type="Pfam" id="PF00528">
    <property type="entry name" value="BPD_transp_1"/>
    <property type="match status" value="1"/>
</dbReference>
<dbReference type="PROSITE" id="PS50928">
    <property type="entry name" value="ABC_TM1"/>
    <property type="match status" value="1"/>
</dbReference>
<dbReference type="InterPro" id="IPR050366">
    <property type="entry name" value="BP-dependent_transpt_permease"/>
</dbReference>